<dbReference type="UniPathway" id="UPA00077">
    <property type="reaction ID" value="UER00155"/>
</dbReference>
<keyword evidence="9" id="KW-0289">Folate biosynthesis</keyword>
<protein>
    <recommendedName>
        <fullName evidence="4">2-amino-4-hydroxy-6-hydroxymethyldihydropteridine pyrophosphokinase</fullName>
        <ecNumber evidence="3">2.7.6.3</ecNumber>
    </recommendedName>
    <alternativeName>
        <fullName evidence="11">6-hydroxymethyl-7,8-dihydropterin pyrophosphokinase</fullName>
    </alternativeName>
    <alternativeName>
        <fullName evidence="12">7,8-dihydro-6-hydroxymethylpterin-pyrophosphokinase</fullName>
    </alternativeName>
</protein>
<keyword evidence="15" id="KW-1185">Reference proteome</keyword>
<accession>A0A4Z0BCG6</accession>
<dbReference type="PANTHER" id="PTHR43071:SF1">
    <property type="entry name" value="2-AMINO-4-HYDROXY-6-HYDROXYMETHYLDIHYDROPTERIDINE PYROPHOSPHOKINASE"/>
    <property type="match status" value="1"/>
</dbReference>
<dbReference type="SUPFAM" id="SSF55083">
    <property type="entry name" value="6-hydroxymethyl-7,8-dihydropterin pyrophosphokinase, HPPK"/>
    <property type="match status" value="1"/>
</dbReference>
<dbReference type="InterPro" id="IPR000550">
    <property type="entry name" value="Hppk"/>
</dbReference>
<dbReference type="Proteomes" id="UP000297564">
    <property type="component" value="Unassembled WGS sequence"/>
</dbReference>
<dbReference type="GO" id="GO:0016301">
    <property type="term" value="F:kinase activity"/>
    <property type="evidence" value="ECO:0007669"/>
    <property type="project" value="UniProtKB-KW"/>
</dbReference>
<keyword evidence="6" id="KW-0547">Nucleotide-binding</keyword>
<dbReference type="GO" id="GO:0046654">
    <property type="term" value="P:tetrahydrofolate biosynthetic process"/>
    <property type="evidence" value="ECO:0007669"/>
    <property type="project" value="UniProtKB-UniPathway"/>
</dbReference>
<comment type="similarity">
    <text evidence="2">Belongs to the HPPK family.</text>
</comment>
<evidence type="ECO:0000256" key="5">
    <source>
        <dbReference type="ARBA" id="ARBA00022679"/>
    </source>
</evidence>
<evidence type="ECO:0000313" key="15">
    <source>
        <dbReference type="Proteomes" id="UP000297564"/>
    </source>
</evidence>
<dbReference type="OrthoDB" id="9808041at2"/>
<gene>
    <name evidence="14" type="primary">folK</name>
    <name evidence="14" type="ORF">EZ242_19985</name>
</gene>
<evidence type="ECO:0000256" key="9">
    <source>
        <dbReference type="ARBA" id="ARBA00022909"/>
    </source>
</evidence>
<evidence type="ECO:0000256" key="6">
    <source>
        <dbReference type="ARBA" id="ARBA00022741"/>
    </source>
</evidence>
<evidence type="ECO:0000313" key="14">
    <source>
        <dbReference type="EMBL" id="TFY96945.1"/>
    </source>
</evidence>
<sequence length="166" mass="17589">MRAPVLAYVGLGANLGDAQAAVLRACERLAALPGTQLVARSSLWRTAPQDAAGPDFINAVACVCTRLSAPDLLQALQALEHEAGRERPYPNAPRTLDLDLLAYGDARIESPALVVPHPRMQARAFVLAPLAEIAPQRVDAARLAALAQQRIERVPGSMAWSAGQGL</sequence>
<dbReference type="GO" id="GO:0046656">
    <property type="term" value="P:folic acid biosynthetic process"/>
    <property type="evidence" value="ECO:0007669"/>
    <property type="project" value="UniProtKB-KW"/>
</dbReference>
<dbReference type="NCBIfam" id="TIGR01498">
    <property type="entry name" value="folK"/>
    <property type="match status" value="1"/>
</dbReference>
<reference evidence="14 15" key="1">
    <citation type="submission" date="2019-03" db="EMBL/GenBank/DDBJ databases">
        <title>Ramlibacter rhizophilus CCTCC AB2015357, whole genome shotgun sequence.</title>
        <authorList>
            <person name="Zhang X."/>
            <person name="Feng G."/>
            <person name="Zhu H."/>
        </authorList>
    </citation>
    <scope>NUCLEOTIDE SEQUENCE [LARGE SCALE GENOMIC DNA]</scope>
    <source>
        <strain evidence="14 15">CCTCC AB2015357</strain>
    </source>
</reference>
<keyword evidence="5 14" id="KW-0808">Transferase</keyword>
<evidence type="ECO:0000259" key="13">
    <source>
        <dbReference type="Pfam" id="PF01288"/>
    </source>
</evidence>
<dbReference type="GO" id="GO:0003848">
    <property type="term" value="F:2-amino-4-hydroxy-6-hydroxymethyldihydropteridine diphosphokinase activity"/>
    <property type="evidence" value="ECO:0007669"/>
    <property type="project" value="UniProtKB-EC"/>
</dbReference>
<dbReference type="Pfam" id="PF01288">
    <property type="entry name" value="HPPK"/>
    <property type="match status" value="1"/>
</dbReference>
<dbReference type="AlphaFoldDB" id="A0A4Z0BCG6"/>
<dbReference type="PANTHER" id="PTHR43071">
    <property type="entry name" value="2-AMINO-4-HYDROXY-6-HYDROXYMETHYLDIHYDROPTERIDINE PYROPHOSPHOKINASE"/>
    <property type="match status" value="1"/>
</dbReference>
<evidence type="ECO:0000256" key="12">
    <source>
        <dbReference type="ARBA" id="ARBA00033413"/>
    </source>
</evidence>
<comment type="pathway">
    <text evidence="1">Cofactor biosynthesis; tetrahydrofolate biosynthesis; 2-amino-4-hydroxy-6-hydroxymethyl-7,8-dihydropteridine diphosphate from 7,8-dihydroneopterin triphosphate: step 4/4.</text>
</comment>
<evidence type="ECO:0000256" key="2">
    <source>
        <dbReference type="ARBA" id="ARBA00005810"/>
    </source>
</evidence>
<evidence type="ECO:0000256" key="1">
    <source>
        <dbReference type="ARBA" id="ARBA00005051"/>
    </source>
</evidence>
<dbReference type="GO" id="GO:0005524">
    <property type="term" value="F:ATP binding"/>
    <property type="evidence" value="ECO:0007669"/>
    <property type="project" value="UniProtKB-KW"/>
</dbReference>
<name>A0A4Z0BCG6_9BURK</name>
<feature type="domain" description="7,8-dihydro-6-hydroxymethylpterin-pyrophosphokinase" evidence="13">
    <location>
        <begin position="8"/>
        <end position="135"/>
    </location>
</feature>
<dbReference type="CDD" id="cd00483">
    <property type="entry name" value="HPPK"/>
    <property type="match status" value="1"/>
</dbReference>
<dbReference type="Gene3D" id="3.30.70.560">
    <property type="entry name" value="7,8-Dihydro-6-hydroxymethylpterin-pyrophosphokinase HPPK"/>
    <property type="match status" value="1"/>
</dbReference>
<dbReference type="InterPro" id="IPR035907">
    <property type="entry name" value="Hppk_sf"/>
</dbReference>
<dbReference type="EMBL" id="SMLL01000008">
    <property type="protein sequence ID" value="TFY96945.1"/>
    <property type="molecule type" value="Genomic_DNA"/>
</dbReference>
<evidence type="ECO:0000256" key="11">
    <source>
        <dbReference type="ARBA" id="ARBA00029766"/>
    </source>
</evidence>
<keyword evidence="7 14" id="KW-0418">Kinase</keyword>
<evidence type="ECO:0000256" key="10">
    <source>
        <dbReference type="ARBA" id="ARBA00029409"/>
    </source>
</evidence>
<evidence type="ECO:0000256" key="3">
    <source>
        <dbReference type="ARBA" id="ARBA00013253"/>
    </source>
</evidence>
<evidence type="ECO:0000256" key="8">
    <source>
        <dbReference type="ARBA" id="ARBA00022840"/>
    </source>
</evidence>
<organism evidence="14 15">
    <name type="scientific">Ramlibacter rhizophilus</name>
    <dbReference type="NCBI Taxonomy" id="1781167"/>
    <lineage>
        <taxon>Bacteria</taxon>
        <taxon>Pseudomonadati</taxon>
        <taxon>Pseudomonadota</taxon>
        <taxon>Betaproteobacteria</taxon>
        <taxon>Burkholderiales</taxon>
        <taxon>Comamonadaceae</taxon>
        <taxon>Ramlibacter</taxon>
    </lineage>
</organism>
<proteinExistence type="inferred from homology"/>
<dbReference type="RefSeq" id="WP_135286955.1">
    <property type="nucleotide sequence ID" value="NZ_SMLL01000008.1"/>
</dbReference>
<comment type="caution">
    <text evidence="14">The sequence shown here is derived from an EMBL/GenBank/DDBJ whole genome shotgun (WGS) entry which is preliminary data.</text>
</comment>
<dbReference type="EC" id="2.7.6.3" evidence="3"/>
<evidence type="ECO:0000256" key="7">
    <source>
        <dbReference type="ARBA" id="ARBA00022777"/>
    </source>
</evidence>
<keyword evidence="8" id="KW-0067">ATP-binding</keyword>
<evidence type="ECO:0000256" key="4">
    <source>
        <dbReference type="ARBA" id="ARBA00016218"/>
    </source>
</evidence>
<comment type="function">
    <text evidence="10">Catalyzes the transfer of pyrophosphate from adenosine triphosphate (ATP) to 6-hydroxymethyl-7,8-dihydropterin, an enzymatic step in folate biosynthesis pathway.</text>
</comment>